<dbReference type="Pfam" id="PF12698">
    <property type="entry name" value="ABC2_membrane_3"/>
    <property type="match status" value="1"/>
</dbReference>
<protein>
    <recommendedName>
        <fullName evidence="12">ABC transporter domain-containing protein</fullName>
    </recommendedName>
</protein>
<dbReference type="GO" id="GO:0140359">
    <property type="term" value="F:ABC-type transporter activity"/>
    <property type="evidence" value="ECO:0007669"/>
    <property type="project" value="InterPro"/>
</dbReference>
<dbReference type="GO" id="GO:0016887">
    <property type="term" value="F:ATP hydrolysis activity"/>
    <property type="evidence" value="ECO:0007669"/>
    <property type="project" value="InterPro"/>
</dbReference>
<comment type="similarity">
    <text evidence="2">Belongs to the ABC transporter superfamily. ABCA family.</text>
</comment>
<evidence type="ECO:0000256" key="7">
    <source>
        <dbReference type="ARBA" id="ARBA00022840"/>
    </source>
</evidence>
<feature type="transmembrane region" description="Helical" evidence="11">
    <location>
        <begin position="299"/>
        <end position="319"/>
    </location>
</feature>
<feature type="domain" description="ABC transporter" evidence="12">
    <location>
        <begin position="425"/>
        <end position="658"/>
    </location>
</feature>
<feature type="compositionally biased region" description="Basic and acidic residues" evidence="10">
    <location>
        <begin position="710"/>
        <end position="720"/>
    </location>
</feature>
<dbReference type="EMBL" id="KZ308299">
    <property type="protein sequence ID" value="KAG8226833.1"/>
    <property type="molecule type" value="Genomic_DNA"/>
</dbReference>
<reference evidence="13" key="1">
    <citation type="submission" date="2013-04" db="EMBL/GenBank/DDBJ databases">
        <authorList>
            <person name="Qu J."/>
            <person name="Murali S.C."/>
            <person name="Bandaranaike D."/>
            <person name="Bellair M."/>
            <person name="Blankenburg K."/>
            <person name="Chao H."/>
            <person name="Dinh H."/>
            <person name="Doddapaneni H."/>
            <person name="Downs B."/>
            <person name="Dugan-Rocha S."/>
            <person name="Elkadiri S."/>
            <person name="Gnanaolivu R.D."/>
            <person name="Hernandez B."/>
            <person name="Javaid M."/>
            <person name="Jayaseelan J.C."/>
            <person name="Lee S."/>
            <person name="Li M."/>
            <person name="Ming W."/>
            <person name="Munidasa M."/>
            <person name="Muniz J."/>
            <person name="Nguyen L."/>
            <person name="Ongeri F."/>
            <person name="Osuji N."/>
            <person name="Pu L.-L."/>
            <person name="Puazo M."/>
            <person name="Qu C."/>
            <person name="Quiroz J."/>
            <person name="Raj R."/>
            <person name="Weissenberger G."/>
            <person name="Xin Y."/>
            <person name="Zou X."/>
            <person name="Han Y."/>
            <person name="Richards S."/>
            <person name="Worley K."/>
            <person name="Muzny D."/>
            <person name="Gibbs R."/>
        </authorList>
    </citation>
    <scope>NUCLEOTIDE SEQUENCE</scope>
    <source>
        <strain evidence="13">Sampled in the wild</strain>
    </source>
</reference>
<feature type="transmembrane region" description="Helical" evidence="11">
    <location>
        <begin position="951"/>
        <end position="972"/>
    </location>
</feature>
<comment type="subcellular location">
    <subcellularLocation>
        <location evidence="1">Membrane</location>
        <topology evidence="1">Multi-pass membrane protein</topology>
    </subcellularLocation>
</comment>
<keyword evidence="7" id="KW-0067">ATP-binding</keyword>
<dbReference type="InterPro" id="IPR027417">
    <property type="entry name" value="P-loop_NTPase"/>
</dbReference>
<proteinExistence type="inferred from homology"/>
<evidence type="ECO:0000313" key="13">
    <source>
        <dbReference type="EMBL" id="KAG8226833.1"/>
    </source>
</evidence>
<gene>
    <name evidence="13" type="ORF">J437_LFUL007090</name>
</gene>
<dbReference type="GO" id="GO:0016020">
    <property type="term" value="C:membrane"/>
    <property type="evidence" value="ECO:0007669"/>
    <property type="project" value="UniProtKB-SubCell"/>
</dbReference>
<dbReference type="Pfam" id="PF00005">
    <property type="entry name" value="ABC_tran"/>
    <property type="match status" value="1"/>
</dbReference>
<dbReference type="PROSITE" id="PS50893">
    <property type="entry name" value="ABC_TRANSPORTER_2"/>
    <property type="match status" value="1"/>
</dbReference>
<dbReference type="OrthoDB" id="6512918at2759"/>
<evidence type="ECO:0000256" key="11">
    <source>
        <dbReference type="SAM" id="Phobius"/>
    </source>
</evidence>
<accession>A0A8K0NZ55</accession>
<dbReference type="GO" id="GO:0005319">
    <property type="term" value="F:lipid transporter activity"/>
    <property type="evidence" value="ECO:0007669"/>
    <property type="project" value="TreeGrafter"/>
</dbReference>
<dbReference type="InterPro" id="IPR003593">
    <property type="entry name" value="AAA+_ATPase"/>
</dbReference>
<feature type="non-terminal residue" evidence="13">
    <location>
        <position position="1110"/>
    </location>
</feature>
<evidence type="ECO:0000256" key="10">
    <source>
        <dbReference type="SAM" id="MobiDB-lite"/>
    </source>
</evidence>
<keyword evidence="8 11" id="KW-1133">Transmembrane helix</keyword>
<evidence type="ECO:0000256" key="4">
    <source>
        <dbReference type="ARBA" id="ARBA00022692"/>
    </source>
</evidence>
<feature type="transmembrane region" description="Helical" evidence="11">
    <location>
        <begin position="267"/>
        <end position="287"/>
    </location>
</feature>
<dbReference type="InterPro" id="IPR003439">
    <property type="entry name" value="ABC_transporter-like_ATP-bd"/>
</dbReference>
<evidence type="ECO:0000256" key="2">
    <source>
        <dbReference type="ARBA" id="ARBA00008869"/>
    </source>
</evidence>
<evidence type="ECO:0000256" key="5">
    <source>
        <dbReference type="ARBA" id="ARBA00022737"/>
    </source>
</evidence>
<keyword evidence="4 11" id="KW-0812">Transmembrane</keyword>
<keyword evidence="3" id="KW-0813">Transport</keyword>
<dbReference type="PROSITE" id="PS00211">
    <property type="entry name" value="ABC_TRANSPORTER_1"/>
    <property type="match status" value="1"/>
</dbReference>
<dbReference type="Gene3D" id="3.40.50.300">
    <property type="entry name" value="P-loop containing nucleotide triphosphate hydrolases"/>
    <property type="match status" value="1"/>
</dbReference>
<feature type="transmembrane region" description="Helical" evidence="11">
    <location>
        <begin position="239"/>
        <end position="260"/>
    </location>
</feature>
<dbReference type="AlphaFoldDB" id="A0A8K0NZ55"/>
<dbReference type="SMART" id="SM00382">
    <property type="entry name" value="AAA"/>
    <property type="match status" value="1"/>
</dbReference>
<feature type="transmembrane region" description="Helical" evidence="11">
    <location>
        <begin position="203"/>
        <end position="227"/>
    </location>
</feature>
<dbReference type="GO" id="GO:0005524">
    <property type="term" value="F:ATP binding"/>
    <property type="evidence" value="ECO:0007669"/>
    <property type="project" value="UniProtKB-KW"/>
</dbReference>
<dbReference type="InterPro" id="IPR013525">
    <property type="entry name" value="ABC2_TM"/>
</dbReference>
<organism evidence="13 14">
    <name type="scientific">Ladona fulva</name>
    <name type="common">Scarce chaser dragonfly</name>
    <name type="synonym">Libellula fulva</name>
    <dbReference type="NCBI Taxonomy" id="123851"/>
    <lineage>
        <taxon>Eukaryota</taxon>
        <taxon>Metazoa</taxon>
        <taxon>Ecdysozoa</taxon>
        <taxon>Arthropoda</taxon>
        <taxon>Hexapoda</taxon>
        <taxon>Insecta</taxon>
        <taxon>Pterygota</taxon>
        <taxon>Palaeoptera</taxon>
        <taxon>Odonata</taxon>
        <taxon>Epiprocta</taxon>
        <taxon>Anisoptera</taxon>
        <taxon>Libelluloidea</taxon>
        <taxon>Libellulidae</taxon>
        <taxon>Ladona</taxon>
    </lineage>
</organism>
<evidence type="ECO:0000256" key="3">
    <source>
        <dbReference type="ARBA" id="ARBA00022448"/>
    </source>
</evidence>
<dbReference type="InterPro" id="IPR026082">
    <property type="entry name" value="ABCA"/>
</dbReference>
<reference evidence="13" key="2">
    <citation type="submission" date="2017-10" db="EMBL/GenBank/DDBJ databases">
        <title>Ladona fulva Genome sequencing and assembly.</title>
        <authorList>
            <person name="Murali S."/>
            <person name="Richards S."/>
            <person name="Bandaranaike D."/>
            <person name="Bellair M."/>
            <person name="Blankenburg K."/>
            <person name="Chao H."/>
            <person name="Dinh H."/>
            <person name="Doddapaneni H."/>
            <person name="Dugan-Rocha S."/>
            <person name="Elkadiri S."/>
            <person name="Gnanaolivu R."/>
            <person name="Hernandez B."/>
            <person name="Skinner E."/>
            <person name="Javaid M."/>
            <person name="Lee S."/>
            <person name="Li M."/>
            <person name="Ming W."/>
            <person name="Munidasa M."/>
            <person name="Muniz J."/>
            <person name="Nguyen L."/>
            <person name="Hughes D."/>
            <person name="Osuji N."/>
            <person name="Pu L.-L."/>
            <person name="Puazo M."/>
            <person name="Qu C."/>
            <person name="Quiroz J."/>
            <person name="Raj R."/>
            <person name="Weissenberger G."/>
            <person name="Xin Y."/>
            <person name="Zou X."/>
            <person name="Han Y."/>
            <person name="Worley K."/>
            <person name="Muzny D."/>
            <person name="Gibbs R."/>
        </authorList>
    </citation>
    <scope>NUCLEOTIDE SEQUENCE</scope>
    <source>
        <strain evidence="13">Sampled in the wild</strain>
    </source>
</reference>
<evidence type="ECO:0000256" key="1">
    <source>
        <dbReference type="ARBA" id="ARBA00004141"/>
    </source>
</evidence>
<feature type="transmembrane region" description="Helical" evidence="11">
    <location>
        <begin position="162"/>
        <end position="182"/>
    </location>
</feature>
<dbReference type="PANTHER" id="PTHR19229">
    <property type="entry name" value="ATP-BINDING CASSETTE TRANSPORTER SUBFAMILY A ABCA"/>
    <property type="match status" value="1"/>
</dbReference>
<dbReference type="PANTHER" id="PTHR19229:SF36">
    <property type="entry name" value="ATP-BINDING CASSETTE SUB-FAMILY A MEMBER 2"/>
    <property type="match status" value="1"/>
</dbReference>
<dbReference type="SUPFAM" id="SSF52540">
    <property type="entry name" value="P-loop containing nucleoside triphosphate hydrolases"/>
    <property type="match status" value="1"/>
</dbReference>
<feature type="compositionally biased region" description="Basic and acidic residues" evidence="10">
    <location>
        <begin position="679"/>
        <end position="693"/>
    </location>
</feature>
<keyword evidence="9 11" id="KW-0472">Membrane</keyword>
<keyword evidence="5" id="KW-0677">Repeat</keyword>
<feature type="region of interest" description="Disordered" evidence="10">
    <location>
        <begin position="675"/>
        <end position="720"/>
    </location>
</feature>
<evidence type="ECO:0000313" key="14">
    <source>
        <dbReference type="Proteomes" id="UP000792457"/>
    </source>
</evidence>
<evidence type="ECO:0000256" key="9">
    <source>
        <dbReference type="ARBA" id="ARBA00023136"/>
    </source>
</evidence>
<feature type="compositionally biased region" description="Polar residues" evidence="10">
    <location>
        <begin position="697"/>
        <end position="709"/>
    </location>
</feature>
<dbReference type="CDD" id="cd03263">
    <property type="entry name" value="ABC_subfamily_A"/>
    <property type="match status" value="1"/>
</dbReference>
<sequence length="1110" mass="124461">MNIFDDMGDLFANFSRYLECFDLDKIQGFDTEEEAVAEGMHLIETNRLWAVVSFLGIDSESYNSSLLPPKVTYKIRIDSSRVDSTKRVEDSITNPGTRRRPAIDLKYITFGFAYLQDMVDSAIITEFKGEDNKSPLPGIFLQQFPYPCHIIDQFVLAISRTFPMFMTLSWVYTCAMIVKSIVREKERRLRETMKAMGLRSSALWLSWFIDSFMFMLIVIAVLTTILVKGKVLENSDPSVIFIFIALYAIATITQCFFMSVFFSRANLAAAAGGILFFVTYLPYSFMVQWEERMPTGAKIAASLFSNVAFGFGCSYFAHYEEMGTGIQWNNIDSSPLLGDHYSLIGCAGMFIVDSVLYSLLTWYIETVFPGQYGIPKPWYFPFMKSYWFGSTVGPIDENAVNAALEKIHADSDDFEKEPTHLQLGVSLQGLTKIYGHSSNKKVAVRNLSLNFYQDQITSFLGHNGAGKTTTISILTGIFPPTSGTAKVYGLDIRTNMDGIRKSLGTCPQYNVLFDQLTVEEHLWFYARLRGRCKEEVYKEMDEMIMDLGLPHKRREIAKNLSGGMQRKLSIAVAFVGGSRTVVLDEPTSGVDPYSRRSIWELLIKYKKGRTVILTTHFMDEADLLGDRIAIISHGRLRCCGSSLFLKARFGKGYYLTVERKEAAMAKSIATPKETLISPENKRNNPELNVRDDAEMSDSPQMDISATHTGNGDKKIGSKNDQEGTTEAITYFIRKSVPDAQLLEEVGSEILYLLPSKPLEDFDLQSGNKRVSAEAMENLFNRLDTDMSSLGINSYGIFLKVTEEGDKVEDDANRPSSKDVELNIPGAPKQKKFSLSRLRELLNVRRMLRKLCKKNTHSFENNLIRESDQDIPSSDNGLVNSVAVESGNTFQEGRRSLNTADGKLLGAAMQPGVGKTSGLPAYDVLSDNRLLFQQFKALLAKRYSRTKRNPKALFFEIVLPAIFVCLALVFTVLQPGLRQEPPLPLSPWLYGPPNYAFFSSENASIESEAKMYEDSLLGDTSMGVKCIMNEDGERSSHCLGKVDSWDWSENTPEDVELKDCSCAVGTQQCPADAAGPHPPQAVVATGDYMLNLTGRNISDWLVKTNKDYFKM</sequence>
<dbReference type="FunFam" id="3.40.50.300:FF:000264">
    <property type="entry name" value="ATP-binding cassette, sub-family A (ABC1), member 1"/>
    <property type="match status" value="1"/>
</dbReference>
<dbReference type="Proteomes" id="UP000792457">
    <property type="component" value="Unassembled WGS sequence"/>
</dbReference>
<name>A0A8K0NZ55_LADFU</name>
<dbReference type="InterPro" id="IPR017871">
    <property type="entry name" value="ABC_transporter-like_CS"/>
</dbReference>
<comment type="caution">
    <text evidence="13">The sequence shown here is derived from an EMBL/GenBank/DDBJ whole genome shotgun (WGS) entry which is preliminary data.</text>
</comment>
<evidence type="ECO:0000256" key="8">
    <source>
        <dbReference type="ARBA" id="ARBA00022989"/>
    </source>
</evidence>
<evidence type="ECO:0000256" key="6">
    <source>
        <dbReference type="ARBA" id="ARBA00022741"/>
    </source>
</evidence>
<keyword evidence="6" id="KW-0547">Nucleotide-binding</keyword>
<keyword evidence="14" id="KW-1185">Reference proteome</keyword>
<evidence type="ECO:0000259" key="12">
    <source>
        <dbReference type="PROSITE" id="PS50893"/>
    </source>
</evidence>